<evidence type="ECO:0008006" key="4">
    <source>
        <dbReference type="Google" id="ProtNLM"/>
    </source>
</evidence>
<evidence type="ECO:0000256" key="1">
    <source>
        <dbReference type="SAM" id="MobiDB-lite"/>
    </source>
</evidence>
<dbReference type="Proteomes" id="UP000831460">
    <property type="component" value="Chromosome"/>
</dbReference>
<feature type="region of interest" description="Disordered" evidence="1">
    <location>
        <begin position="1"/>
        <end position="61"/>
    </location>
</feature>
<dbReference type="EMBL" id="CP094532">
    <property type="protein sequence ID" value="UOE42086.1"/>
    <property type="molecule type" value="Genomic_DNA"/>
</dbReference>
<feature type="compositionally biased region" description="Basic and acidic residues" evidence="1">
    <location>
        <begin position="1"/>
        <end position="19"/>
    </location>
</feature>
<reference evidence="2 3" key="1">
    <citation type="submission" date="2022-03" db="EMBL/GenBank/DDBJ databases">
        <title>Chryseobacterium sp. isolated from particulate matters in swine house.</title>
        <authorList>
            <person name="Won M."/>
            <person name="Kim S.-J."/>
            <person name="Kwon S.-W."/>
        </authorList>
    </citation>
    <scope>NUCLEOTIDE SEQUENCE [LARGE SCALE GENOMIC DNA]</scope>
    <source>
        <strain evidence="2 3">SC2-2</strain>
    </source>
</reference>
<organism evidence="2 3">
    <name type="scientific">Chryseobacterium suipulveris</name>
    <dbReference type="NCBI Taxonomy" id="2929800"/>
    <lineage>
        <taxon>Bacteria</taxon>
        <taxon>Pseudomonadati</taxon>
        <taxon>Bacteroidota</taxon>
        <taxon>Flavobacteriia</taxon>
        <taxon>Flavobacteriales</taxon>
        <taxon>Weeksellaceae</taxon>
        <taxon>Chryseobacterium group</taxon>
        <taxon>Chryseobacterium</taxon>
    </lineage>
</organism>
<dbReference type="RefSeq" id="WP_243551031.1">
    <property type="nucleotide sequence ID" value="NZ_CP094532.1"/>
</dbReference>
<accession>A0ABY4BWN1</accession>
<evidence type="ECO:0000313" key="2">
    <source>
        <dbReference type="EMBL" id="UOE42086.1"/>
    </source>
</evidence>
<name>A0ABY4BWN1_9FLAO</name>
<sequence length="61" mass="6939">MENTEKDKKPTKAEIKKQNQDFPNIPASSEKVHSEKTLKKEVHESSKLHDTGKTDNTESES</sequence>
<protein>
    <recommendedName>
        <fullName evidence="4">Thymosin beta</fullName>
    </recommendedName>
</protein>
<evidence type="ECO:0000313" key="3">
    <source>
        <dbReference type="Proteomes" id="UP000831460"/>
    </source>
</evidence>
<gene>
    <name evidence="2" type="ORF">MTP09_05470</name>
</gene>
<feature type="compositionally biased region" description="Basic and acidic residues" evidence="1">
    <location>
        <begin position="30"/>
        <end position="61"/>
    </location>
</feature>
<keyword evidence="3" id="KW-1185">Reference proteome</keyword>
<proteinExistence type="predicted"/>